<keyword evidence="4 11" id="KW-0812">Transmembrane</keyword>
<dbReference type="PROSITE" id="PS50893">
    <property type="entry name" value="ABC_TRANSPORTER_2"/>
    <property type="match status" value="2"/>
</dbReference>
<dbReference type="Pfam" id="PF00005">
    <property type="entry name" value="ABC_tran"/>
    <property type="match status" value="2"/>
</dbReference>
<feature type="compositionally biased region" description="Polar residues" evidence="10">
    <location>
        <begin position="11"/>
        <end position="38"/>
    </location>
</feature>
<dbReference type="FunFam" id="1.20.1560.10:FF:000102">
    <property type="entry name" value="ABC multidrug transporter Mdr1"/>
    <property type="match status" value="1"/>
</dbReference>
<evidence type="ECO:0000259" key="12">
    <source>
        <dbReference type="PROSITE" id="PS50893"/>
    </source>
</evidence>
<dbReference type="InterPro" id="IPR003439">
    <property type="entry name" value="ABC_transporter-like_ATP-bd"/>
</dbReference>
<feature type="transmembrane region" description="Helical" evidence="11">
    <location>
        <begin position="903"/>
        <end position="925"/>
    </location>
</feature>
<name>A0A3N4M081_9PEZI</name>
<dbReference type="FunFam" id="3.40.50.300:FF:000913">
    <property type="entry name" value="ABC multidrug transporter SitT"/>
    <property type="match status" value="1"/>
</dbReference>
<dbReference type="GO" id="GO:0005886">
    <property type="term" value="C:plasma membrane"/>
    <property type="evidence" value="ECO:0007669"/>
    <property type="project" value="UniProtKB-SubCell"/>
</dbReference>
<evidence type="ECO:0000256" key="2">
    <source>
        <dbReference type="ARBA" id="ARBA00007577"/>
    </source>
</evidence>
<feature type="domain" description="ABC transporter" evidence="12">
    <location>
        <begin position="1083"/>
        <end position="1321"/>
    </location>
</feature>
<dbReference type="OrthoDB" id="6500128at2759"/>
<feature type="transmembrane region" description="Helical" evidence="11">
    <location>
        <begin position="879"/>
        <end position="897"/>
    </location>
</feature>
<comment type="subcellular location">
    <subcellularLocation>
        <location evidence="1">Cell membrane</location>
        <topology evidence="1">Multi-pass membrane protein</topology>
    </subcellularLocation>
</comment>
<dbReference type="SUPFAM" id="SSF90123">
    <property type="entry name" value="ABC transporter transmembrane region"/>
    <property type="match status" value="2"/>
</dbReference>
<dbReference type="GO" id="GO:0005524">
    <property type="term" value="F:ATP binding"/>
    <property type="evidence" value="ECO:0007669"/>
    <property type="project" value="UniProtKB-KW"/>
</dbReference>
<sequence length="1328" mass="146067">MASEKPHSGRLTHSSSSNDTSAHCHTQDILQGRNSTDGNGLKKLDSKLIDVKGSDDDPYKHLSTDEAAIIKRQLDIPEVSLTYLSLFRYATFNDKFFIVTAGLAAISAGAVLPLMTIVFGELAGIFQRFMLNTIEPNEFQHTLNKNVLYLVYMGIGEFVTVYYSTVAFIYTGEHISQKIREQYLGAILRQNIGFFDKLGAGEITTRITADTNSIQDGISEKIGITLTSLATFITAFVIGFIKSWKLTLILMSTIFAITLIMSSGSKFIVKFNKISLESYAQGGSIAEEVLSSIRNTTAFSTQDKLAKQYDTHLTIAEKWGFKQKAILGGMVGCMMCIVYLNYGLAFWQGSRFLVSGEADLSSILTVLMAVMVGSFSLGNVAPNAQAFSTGVAAAAKIYNTIDRTSPMDPSNEEGGKLESVQGHLEFRHIKHVYPSRPEVIVLKDLNLVVPAGKVTALVGASGSGKSTLVGLVERFYDPIGGDILLDGHNIKDLNLRWLRENVSLVQQEPVLFGTTIYENICHGLIGTRHENAPDEVKRELVVKACEMANADVFIRGLPEGYETNVGERGFLLSGGQKQRIAIARAMVSDPKILLLDEATSALDTTSEGVVQAALDAASQGRTTIVIAHRLSTIKTAHNIVVMTKGEIVEQGTHDELLEKKAAYYNLVEAQRIAAETADEERNEMEGEKLERIATEKGELLAHDPDGEKVTYKLEKTNSTKSKSSVALEARKGDQGHQYTLWELITMTAQFNKTEKGYMTIGLACSIVCGGGYPTQSVLFAKSLVALSLPPEQYGQLRKDANFWSGMYLLLAIIQFLAYCIQGYCFAYCSERLIHRVRDKAFRTMLRQEISWFDREENTAGALTTFLSTETTHLSGMSGATLGTIFNVLTTLISSIIVSCAIGWKLALVCIATIPILLACGFFRFWMLVQFQKRSKAAYEKSASYACEATAAIRTVASLTRENDVWQQYHKELEIQGKKSLVSIVQSSILYAMSQSLLFLCIALGFWYGGTLMKAHEYDMLKFFMVFMAIIFGAQSAGTIFSFAPDMGKAKQAAEELKSLFDRKPEIDSWSSEGEMLPETEGHIEFRDVHFRYPTRPNQPVLRGLDLTVKPGQYVALCGPSGCGKSTTIALVERFYNPLSGGVFIDGKEISTLNINDYRKHIALVSQEPTLYQGTIKENILLGANRAEVGDEEVIKACIDANIYDFIRSLPDGFDTVCGSKGTLLSGGQKQRIAIARALIRNPRILLLDEATSALDSESEKVVQAALDAAAKGRTTIAVAHRLSTIQKADVIYVFDAGRVVEAGNHSELLAKKGKYYELVNLQSLEKNH</sequence>
<dbReference type="GO" id="GO:0005743">
    <property type="term" value="C:mitochondrial inner membrane"/>
    <property type="evidence" value="ECO:0007669"/>
    <property type="project" value="TreeGrafter"/>
</dbReference>
<dbReference type="PANTHER" id="PTHR43394">
    <property type="entry name" value="ATP-DEPENDENT PERMEASE MDL1, MITOCHONDRIAL"/>
    <property type="match status" value="1"/>
</dbReference>
<evidence type="ECO:0000256" key="9">
    <source>
        <dbReference type="ARBA" id="ARBA00023180"/>
    </source>
</evidence>
<keyword evidence="3" id="KW-0813">Transport</keyword>
<dbReference type="FunFam" id="3.40.50.300:FF:000251">
    <property type="entry name" value="ABC transporter B family member 19"/>
    <property type="match status" value="1"/>
</dbReference>
<evidence type="ECO:0000256" key="7">
    <source>
        <dbReference type="ARBA" id="ARBA00022989"/>
    </source>
</evidence>
<evidence type="ECO:0000256" key="4">
    <source>
        <dbReference type="ARBA" id="ARBA00022692"/>
    </source>
</evidence>
<evidence type="ECO:0000256" key="3">
    <source>
        <dbReference type="ARBA" id="ARBA00022448"/>
    </source>
</evidence>
<feature type="transmembrane region" description="Helical" evidence="11">
    <location>
        <begin position="96"/>
        <end position="127"/>
    </location>
</feature>
<feature type="transmembrane region" description="Helical" evidence="11">
    <location>
        <begin position="1019"/>
        <end position="1043"/>
    </location>
</feature>
<keyword evidence="7 11" id="KW-1133">Transmembrane helix</keyword>
<dbReference type="GO" id="GO:0015421">
    <property type="term" value="F:ABC-type oligopeptide transporter activity"/>
    <property type="evidence" value="ECO:0007669"/>
    <property type="project" value="TreeGrafter"/>
</dbReference>
<dbReference type="FunFam" id="1.20.1560.10:FF:000009">
    <property type="entry name" value="ABC transporter B family member 1"/>
    <property type="match status" value="1"/>
</dbReference>
<dbReference type="PROSITE" id="PS00211">
    <property type="entry name" value="ABC_TRANSPORTER_1"/>
    <property type="match status" value="2"/>
</dbReference>
<feature type="transmembrane region" description="Helical" evidence="11">
    <location>
        <begin position="147"/>
        <end position="170"/>
    </location>
</feature>
<dbReference type="PROSITE" id="PS50929">
    <property type="entry name" value="ABC_TM1F"/>
    <property type="match status" value="2"/>
</dbReference>
<comment type="similarity">
    <text evidence="2">Belongs to the ABC transporter superfamily. ABCB family. Multidrug resistance exporter (TC 3.A.1.201) subfamily.</text>
</comment>
<dbReference type="CDD" id="cd18578">
    <property type="entry name" value="ABC_6TM_Pgp_ABCB1_D2_like"/>
    <property type="match status" value="1"/>
</dbReference>
<dbReference type="Gene3D" id="1.20.1560.10">
    <property type="entry name" value="ABC transporter type 1, transmembrane domain"/>
    <property type="match status" value="1"/>
</dbReference>
<dbReference type="GO" id="GO:0016887">
    <property type="term" value="F:ATP hydrolysis activity"/>
    <property type="evidence" value="ECO:0007669"/>
    <property type="project" value="InterPro"/>
</dbReference>
<dbReference type="InterPro" id="IPR003593">
    <property type="entry name" value="AAA+_ATPase"/>
</dbReference>
<feature type="domain" description="ABC transmembrane type-1" evidence="13">
    <location>
        <begin position="99"/>
        <end position="389"/>
    </location>
</feature>
<dbReference type="GO" id="GO:0090374">
    <property type="term" value="P:oligopeptide export from mitochondrion"/>
    <property type="evidence" value="ECO:0007669"/>
    <property type="project" value="TreeGrafter"/>
</dbReference>
<keyword evidence="15" id="KW-1185">Reference proteome</keyword>
<evidence type="ECO:0000313" key="14">
    <source>
        <dbReference type="EMBL" id="RPB26802.1"/>
    </source>
</evidence>
<organism evidence="14 15">
    <name type="scientific">Terfezia boudieri ATCC MYA-4762</name>
    <dbReference type="NCBI Taxonomy" id="1051890"/>
    <lineage>
        <taxon>Eukaryota</taxon>
        <taxon>Fungi</taxon>
        <taxon>Dikarya</taxon>
        <taxon>Ascomycota</taxon>
        <taxon>Pezizomycotina</taxon>
        <taxon>Pezizomycetes</taxon>
        <taxon>Pezizales</taxon>
        <taxon>Pezizaceae</taxon>
        <taxon>Terfezia</taxon>
    </lineage>
</organism>
<dbReference type="InterPro" id="IPR036640">
    <property type="entry name" value="ABC1_TM_sf"/>
</dbReference>
<gene>
    <name evidence="14" type="ORF">L211DRAFT_780965</name>
</gene>
<keyword evidence="6" id="KW-0067">ATP-binding</keyword>
<dbReference type="CDD" id="cd03249">
    <property type="entry name" value="ABC_MTABC3_MDL1_MDL2"/>
    <property type="match status" value="2"/>
</dbReference>
<dbReference type="CDD" id="cd18577">
    <property type="entry name" value="ABC_6TM_Pgp_ABCB1_D1_like"/>
    <property type="match status" value="1"/>
</dbReference>
<keyword evidence="14" id="KW-0378">Hydrolase</keyword>
<dbReference type="InParanoid" id="A0A3N4M081"/>
<dbReference type="InterPro" id="IPR027417">
    <property type="entry name" value="P-loop_NTPase"/>
</dbReference>
<dbReference type="STRING" id="1051890.A0A3N4M081"/>
<reference evidence="14 15" key="1">
    <citation type="journal article" date="2018" name="Nat. Ecol. Evol.">
        <title>Pezizomycetes genomes reveal the molecular basis of ectomycorrhizal truffle lifestyle.</title>
        <authorList>
            <person name="Murat C."/>
            <person name="Payen T."/>
            <person name="Noel B."/>
            <person name="Kuo A."/>
            <person name="Morin E."/>
            <person name="Chen J."/>
            <person name="Kohler A."/>
            <person name="Krizsan K."/>
            <person name="Balestrini R."/>
            <person name="Da Silva C."/>
            <person name="Montanini B."/>
            <person name="Hainaut M."/>
            <person name="Levati E."/>
            <person name="Barry K.W."/>
            <person name="Belfiori B."/>
            <person name="Cichocki N."/>
            <person name="Clum A."/>
            <person name="Dockter R.B."/>
            <person name="Fauchery L."/>
            <person name="Guy J."/>
            <person name="Iotti M."/>
            <person name="Le Tacon F."/>
            <person name="Lindquist E.A."/>
            <person name="Lipzen A."/>
            <person name="Malagnac F."/>
            <person name="Mello A."/>
            <person name="Molinier V."/>
            <person name="Miyauchi S."/>
            <person name="Poulain J."/>
            <person name="Riccioni C."/>
            <person name="Rubini A."/>
            <person name="Sitrit Y."/>
            <person name="Splivallo R."/>
            <person name="Traeger S."/>
            <person name="Wang M."/>
            <person name="Zifcakova L."/>
            <person name="Wipf D."/>
            <person name="Zambonelli A."/>
            <person name="Paolocci F."/>
            <person name="Nowrousian M."/>
            <person name="Ottonello S."/>
            <person name="Baldrian P."/>
            <person name="Spatafora J.W."/>
            <person name="Henrissat B."/>
            <person name="Nagy L.G."/>
            <person name="Aury J.M."/>
            <person name="Wincker P."/>
            <person name="Grigoriev I.V."/>
            <person name="Bonfante P."/>
            <person name="Martin F.M."/>
        </authorList>
    </citation>
    <scope>NUCLEOTIDE SEQUENCE [LARGE SCALE GENOMIC DNA]</scope>
    <source>
        <strain evidence="14 15">ATCC MYA-4762</strain>
    </source>
</reference>
<feature type="domain" description="ABC transmembrane type-1" evidence="13">
    <location>
        <begin position="760"/>
        <end position="1048"/>
    </location>
</feature>
<dbReference type="Gene3D" id="3.40.50.300">
    <property type="entry name" value="P-loop containing nucleotide triphosphate hydrolases"/>
    <property type="match status" value="2"/>
</dbReference>
<feature type="region of interest" description="Disordered" evidence="10">
    <location>
        <begin position="1"/>
        <end position="40"/>
    </location>
</feature>
<evidence type="ECO:0000256" key="10">
    <source>
        <dbReference type="SAM" id="MobiDB-lite"/>
    </source>
</evidence>
<feature type="transmembrane region" description="Helical" evidence="11">
    <location>
        <begin position="360"/>
        <end position="380"/>
    </location>
</feature>
<dbReference type="InterPro" id="IPR011527">
    <property type="entry name" value="ABC1_TM_dom"/>
</dbReference>
<evidence type="ECO:0000256" key="8">
    <source>
        <dbReference type="ARBA" id="ARBA00023136"/>
    </source>
</evidence>
<evidence type="ECO:0000259" key="13">
    <source>
        <dbReference type="PROSITE" id="PS50929"/>
    </source>
</evidence>
<evidence type="ECO:0000256" key="11">
    <source>
        <dbReference type="SAM" id="Phobius"/>
    </source>
</evidence>
<dbReference type="Pfam" id="PF00664">
    <property type="entry name" value="ABC_membrane"/>
    <property type="match status" value="2"/>
</dbReference>
<dbReference type="SMART" id="SM00382">
    <property type="entry name" value="AAA"/>
    <property type="match status" value="2"/>
</dbReference>
<keyword evidence="8 11" id="KW-0472">Membrane</keyword>
<proteinExistence type="inferred from homology"/>
<evidence type="ECO:0000256" key="1">
    <source>
        <dbReference type="ARBA" id="ARBA00004651"/>
    </source>
</evidence>
<feature type="transmembrane region" description="Helical" evidence="11">
    <location>
        <begin position="222"/>
        <end position="241"/>
    </location>
</feature>
<dbReference type="Proteomes" id="UP000267821">
    <property type="component" value="Unassembled WGS sequence"/>
</dbReference>
<evidence type="ECO:0000256" key="6">
    <source>
        <dbReference type="ARBA" id="ARBA00022840"/>
    </source>
</evidence>
<keyword evidence="9" id="KW-0325">Glycoprotein</keyword>
<evidence type="ECO:0000313" key="15">
    <source>
        <dbReference type="Proteomes" id="UP000267821"/>
    </source>
</evidence>
<dbReference type="FunCoup" id="A0A3N4M081">
    <property type="interactions" value="759"/>
</dbReference>
<dbReference type="EMBL" id="ML121533">
    <property type="protein sequence ID" value="RPB26802.1"/>
    <property type="molecule type" value="Genomic_DNA"/>
</dbReference>
<dbReference type="InterPro" id="IPR039421">
    <property type="entry name" value="Type_1_exporter"/>
</dbReference>
<feature type="transmembrane region" description="Helical" evidence="11">
    <location>
        <begin position="325"/>
        <end position="348"/>
    </location>
</feature>
<accession>A0A3N4M081</accession>
<dbReference type="InterPro" id="IPR017871">
    <property type="entry name" value="ABC_transporter-like_CS"/>
</dbReference>
<keyword evidence="5" id="KW-0547">Nucleotide-binding</keyword>
<dbReference type="PANTHER" id="PTHR43394:SF27">
    <property type="entry name" value="ATP-DEPENDENT TRANSLOCASE ABCB1-LIKE"/>
    <property type="match status" value="1"/>
</dbReference>
<protein>
    <submittedName>
        <fullName evidence="14">P-loop containing nucleoside triphosphate hydrolase protein</fullName>
    </submittedName>
</protein>
<feature type="transmembrane region" description="Helical" evidence="11">
    <location>
        <begin position="806"/>
        <end position="828"/>
    </location>
</feature>
<evidence type="ECO:0000256" key="5">
    <source>
        <dbReference type="ARBA" id="ARBA00022741"/>
    </source>
</evidence>
<feature type="transmembrane region" description="Helical" evidence="11">
    <location>
        <begin position="247"/>
        <end position="269"/>
    </location>
</feature>
<feature type="transmembrane region" description="Helical" evidence="11">
    <location>
        <begin position="987"/>
        <end position="1007"/>
    </location>
</feature>
<feature type="domain" description="ABC transporter" evidence="12">
    <location>
        <begin position="427"/>
        <end position="669"/>
    </location>
</feature>
<dbReference type="SUPFAM" id="SSF52540">
    <property type="entry name" value="P-loop containing nucleoside triphosphate hydrolases"/>
    <property type="match status" value="2"/>
</dbReference>